<evidence type="ECO:0000256" key="7">
    <source>
        <dbReference type="HAMAP-Rule" id="MF_01337"/>
    </source>
</evidence>
<dbReference type="Pfam" id="PF00861">
    <property type="entry name" value="Ribosomal_L18p"/>
    <property type="match status" value="1"/>
</dbReference>
<evidence type="ECO:0000256" key="6">
    <source>
        <dbReference type="ARBA" id="ARBA00035197"/>
    </source>
</evidence>
<gene>
    <name evidence="7 8" type="primary">rplR</name>
    <name evidence="8" type="ORF">WBAF_0201</name>
</gene>
<dbReference type="CDD" id="cd00432">
    <property type="entry name" value="Ribosomal_L18_L5e"/>
    <property type="match status" value="1"/>
</dbReference>
<comment type="function">
    <text evidence="7">This is one of the proteins that bind and probably mediate the attachment of the 5S RNA into the large ribosomal subunit, where it forms part of the central protuberance.</text>
</comment>
<dbReference type="GO" id="GO:0003735">
    <property type="term" value="F:structural constituent of ribosome"/>
    <property type="evidence" value="ECO:0007669"/>
    <property type="project" value="InterPro"/>
</dbReference>
<evidence type="ECO:0000313" key="8">
    <source>
        <dbReference type="EMBL" id="SPP33757.1"/>
    </source>
</evidence>
<accession>A0A3B0IWP6</accession>
<evidence type="ECO:0000256" key="5">
    <source>
        <dbReference type="ARBA" id="ARBA00023274"/>
    </source>
</evidence>
<keyword evidence="2 7" id="KW-0699">rRNA-binding</keyword>
<keyword evidence="5 7" id="KW-0687">Ribonucleoprotein</keyword>
<dbReference type="Gene3D" id="3.30.420.100">
    <property type="match status" value="1"/>
</dbReference>
<evidence type="ECO:0000256" key="4">
    <source>
        <dbReference type="ARBA" id="ARBA00022980"/>
    </source>
</evidence>
<keyword evidence="4 7" id="KW-0689">Ribosomal protein</keyword>
<dbReference type="PANTHER" id="PTHR12899">
    <property type="entry name" value="39S RIBOSOMAL PROTEIN L18, MITOCHONDRIAL"/>
    <property type="match status" value="1"/>
</dbReference>
<comment type="similarity">
    <text evidence="1 7">Belongs to the universal ribosomal protein uL18 family.</text>
</comment>
<dbReference type="InterPro" id="IPR004389">
    <property type="entry name" value="Ribosomal_uL18_bac-type"/>
</dbReference>
<evidence type="ECO:0000256" key="2">
    <source>
        <dbReference type="ARBA" id="ARBA00022730"/>
    </source>
</evidence>
<dbReference type="AlphaFoldDB" id="A0A3B0IWP6"/>
<name>A0A3B0IWP6_9RICK</name>
<organism evidence="8">
    <name type="scientific">Wolbachia endosymbiont of Aleurodicus floccissimus</name>
    <dbReference type="NCBI Taxonomy" id="2152762"/>
    <lineage>
        <taxon>Bacteria</taxon>
        <taxon>Pseudomonadati</taxon>
        <taxon>Pseudomonadota</taxon>
        <taxon>Alphaproteobacteria</taxon>
        <taxon>Rickettsiales</taxon>
        <taxon>Anaplasmataceae</taxon>
        <taxon>Wolbachieae</taxon>
        <taxon>Wolbachia</taxon>
    </lineage>
</organism>
<keyword evidence="3 7" id="KW-0694">RNA-binding</keyword>
<dbReference type="InterPro" id="IPR057268">
    <property type="entry name" value="Ribosomal_L18"/>
</dbReference>
<dbReference type="GO" id="GO:0008097">
    <property type="term" value="F:5S rRNA binding"/>
    <property type="evidence" value="ECO:0007669"/>
    <property type="project" value="TreeGrafter"/>
</dbReference>
<dbReference type="PANTHER" id="PTHR12899:SF3">
    <property type="entry name" value="LARGE RIBOSOMAL SUBUNIT PROTEIN UL18M"/>
    <property type="match status" value="1"/>
</dbReference>
<dbReference type="GO" id="GO:0022625">
    <property type="term" value="C:cytosolic large ribosomal subunit"/>
    <property type="evidence" value="ECO:0007669"/>
    <property type="project" value="TreeGrafter"/>
</dbReference>
<dbReference type="GO" id="GO:0006412">
    <property type="term" value="P:translation"/>
    <property type="evidence" value="ECO:0007669"/>
    <property type="project" value="UniProtKB-UniRule"/>
</dbReference>
<evidence type="ECO:0000256" key="1">
    <source>
        <dbReference type="ARBA" id="ARBA00007116"/>
    </source>
</evidence>
<dbReference type="NCBIfam" id="TIGR00060">
    <property type="entry name" value="L18_bact"/>
    <property type="match status" value="1"/>
</dbReference>
<protein>
    <recommendedName>
        <fullName evidence="6 7">Large ribosomal subunit protein uL18</fullName>
    </recommendedName>
</protein>
<dbReference type="SUPFAM" id="SSF53137">
    <property type="entry name" value="Translational machinery components"/>
    <property type="match status" value="1"/>
</dbReference>
<reference evidence="8" key="1">
    <citation type="submission" date="2018-04" db="EMBL/GenBank/DDBJ databases">
        <authorList>
            <person name="Go L.Y."/>
            <person name="Mitchell J.A."/>
        </authorList>
    </citation>
    <scope>NUCLEOTIDE SEQUENCE</scope>
    <source>
        <strain evidence="8">WBAF</strain>
    </source>
</reference>
<evidence type="ECO:0000256" key="3">
    <source>
        <dbReference type="ARBA" id="ARBA00022884"/>
    </source>
</evidence>
<dbReference type="EMBL" id="OUNF01000043">
    <property type="protein sequence ID" value="SPP33757.1"/>
    <property type="molecule type" value="Genomic_DNA"/>
</dbReference>
<comment type="subunit">
    <text evidence="7">Part of the 50S ribosomal subunit; part of the 5S rRNA/L5/L18/L25 subcomplex. Contacts the 5S and 23S rRNAs.</text>
</comment>
<dbReference type="InterPro" id="IPR005484">
    <property type="entry name" value="Ribosomal_uL18_bac/plant/anim"/>
</dbReference>
<dbReference type="HAMAP" id="MF_01337_B">
    <property type="entry name" value="Ribosomal_uL18_B"/>
    <property type="match status" value="1"/>
</dbReference>
<proteinExistence type="inferred from homology"/>
<sequence>MKRLYNFLSSYEKRKLRNRAKLDKSAGRLRISIFKSNKHFYVQLINDAKGTTLASASTLDDKIRNVCKGGVNAETIKQVSSLLIERLSSTKLQQRFVFDRGAYKYTGLISQFAEALRSFGFEF</sequence>